<name>A0A7V7PQC3_9HYPH</name>
<dbReference type="PANTHER" id="PTHR23028">
    <property type="entry name" value="ACETYLTRANSFERASE"/>
    <property type="match status" value="1"/>
</dbReference>
<feature type="transmembrane region" description="Helical" evidence="1">
    <location>
        <begin position="59"/>
        <end position="83"/>
    </location>
</feature>
<feature type="transmembrane region" description="Helical" evidence="1">
    <location>
        <begin position="344"/>
        <end position="365"/>
    </location>
</feature>
<feature type="transmembrane region" description="Helical" evidence="1">
    <location>
        <begin position="386"/>
        <end position="403"/>
    </location>
</feature>
<dbReference type="InterPro" id="IPR043968">
    <property type="entry name" value="SGNH"/>
</dbReference>
<reference evidence="4 5" key="1">
    <citation type="submission" date="2019-09" db="EMBL/GenBank/DDBJ databases">
        <title>YIM 132180 draft genome.</title>
        <authorList>
            <person name="Zhang K."/>
        </authorList>
    </citation>
    <scope>NUCLEOTIDE SEQUENCE [LARGE SCALE GENOMIC DNA]</scope>
    <source>
        <strain evidence="4 5">YIM 132180</strain>
    </source>
</reference>
<dbReference type="GO" id="GO:0016020">
    <property type="term" value="C:membrane"/>
    <property type="evidence" value="ECO:0007669"/>
    <property type="project" value="TreeGrafter"/>
</dbReference>
<feature type="domain" description="SGNH" evidence="3">
    <location>
        <begin position="452"/>
        <end position="687"/>
    </location>
</feature>
<gene>
    <name evidence="4" type="ORF">F6X38_08975</name>
</gene>
<evidence type="ECO:0000313" key="4">
    <source>
        <dbReference type="EMBL" id="KAB0680300.1"/>
    </source>
</evidence>
<dbReference type="Pfam" id="PF01757">
    <property type="entry name" value="Acyl_transf_3"/>
    <property type="match status" value="1"/>
</dbReference>
<evidence type="ECO:0000259" key="3">
    <source>
        <dbReference type="Pfam" id="PF19040"/>
    </source>
</evidence>
<dbReference type="GO" id="GO:0016747">
    <property type="term" value="F:acyltransferase activity, transferring groups other than amino-acyl groups"/>
    <property type="evidence" value="ECO:0007669"/>
    <property type="project" value="InterPro"/>
</dbReference>
<dbReference type="InterPro" id="IPR002656">
    <property type="entry name" value="Acyl_transf_3_dom"/>
</dbReference>
<dbReference type="Pfam" id="PF19040">
    <property type="entry name" value="SGNH"/>
    <property type="match status" value="1"/>
</dbReference>
<sequence length="720" mass="78580">MRLGASLVRRNGPPANGNVVDGSKSGALNRSQHRYFAEIDGLRAVAVLSVLIFHLKESFLPGGFLGVDVFFAISGFVVTQSIIDRKFASFGSFLSFFYARRLFRIFPLLGTVVVLTALAFVLFVPEAWLSRDIDRTGMAAILGLSNIVLSKGNDYFSPSASFNPFTHTWSLGVEEQFYLVFPFLMYFGVRFVRLRTAILIGLTLASLLVGLWWTQTQPLRAFYLLPPRFWELGAGMLLCLTADSWKPFLHHPGRANATVAVSALLLAVGLACPPLAGFPVPWAILPIAGTLGIIAGTLSRPDLSAAGLLRSRPALEVGRLSYSLYLWHWPVYVMMRWTVGLESWLDMAVAAGLTGLLSVLGYRWIEAPARDWQRRTGAGLRPIARAALAAGLVAVTAGTLFHYKPALTLSATGDLATWYPESENLRLPVGTCTVAEDKRDVAGVHLAVFAPEGCASPPDKGRLFVAGDSHTDHYARLLKRFAYETGREVRMYSLPGCGMVGFSSSEGSERCRDFESRLASDLQGALKPEDVMFLPTLRIRRFVNQWGDVGEAHAAQPASASPATINEARAEAVTGQLLKSGARIVFEAPTPVFKTVPFRCFDWFNRMNPLCRAGFSVPASELQERRAPVVAAMEAMVARFPRIGIWDPFPVLCPGPSCEAVRDGKPLFFDQDHLSGLGNDMLFPSFRAAITAEFAKNAAGEAGAPRNLARNADGRPPFSN</sequence>
<dbReference type="AlphaFoldDB" id="A0A7V7PQC3"/>
<evidence type="ECO:0000313" key="5">
    <source>
        <dbReference type="Proteomes" id="UP000432089"/>
    </source>
</evidence>
<feature type="domain" description="Acyltransferase 3" evidence="2">
    <location>
        <begin position="37"/>
        <end position="362"/>
    </location>
</feature>
<accession>A0A7V7PQC3</accession>
<feature type="transmembrane region" description="Helical" evidence="1">
    <location>
        <begin position="257"/>
        <end position="276"/>
    </location>
</feature>
<proteinExistence type="predicted"/>
<protein>
    <submittedName>
        <fullName evidence="4">Acyltransferase</fullName>
    </submittedName>
</protein>
<evidence type="ECO:0000256" key="1">
    <source>
        <dbReference type="SAM" id="Phobius"/>
    </source>
</evidence>
<evidence type="ECO:0000259" key="2">
    <source>
        <dbReference type="Pfam" id="PF01757"/>
    </source>
</evidence>
<keyword evidence="1" id="KW-0472">Membrane</keyword>
<dbReference type="EMBL" id="VZDO01000005">
    <property type="protein sequence ID" value="KAB0680300.1"/>
    <property type="molecule type" value="Genomic_DNA"/>
</dbReference>
<dbReference type="Proteomes" id="UP000432089">
    <property type="component" value="Unassembled WGS sequence"/>
</dbReference>
<feature type="transmembrane region" description="Helical" evidence="1">
    <location>
        <begin position="196"/>
        <end position="215"/>
    </location>
</feature>
<keyword evidence="1" id="KW-1133">Transmembrane helix</keyword>
<keyword evidence="1" id="KW-0812">Transmembrane</keyword>
<keyword evidence="5" id="KW-1185">Reference proteome</keyword>
<keyword evidence="4" id="KW-0808">Transferase</keyword>
<dbReference type="GO" id="GO:0009103">
    <property type="term" value="P:lipopolysaccharide biosynthetic process"/>
    <property type="evidence" value="ECO:0007669"/>
    <property type="project" value="TreeGrafter"/>
</dbReference>
<dbReference type="PANTHER" id="PTHR23028:SF53">
    <property type="entry name" value="ACYL_TRANSF_3 DOMAIN-CONTAINING PROTEIN"/>
    <property type="match status" value="1"/>
</dbReference>
<keyword evidence="4" id="KW-0012">Acyltransferase</keyword>
<organism evidence="4 5">
    <name type="scientific">Plantimonas leprariae</name>
    <dbReference type="NCBI Taxonomy" id="2615207"/>
    <lineage>
        <taxon>Bacteria</taxon>
        <taxon>Pseudomonadati</taxon>
        <taxon>Pseudomonadota</taxon>
        <taxon>Alphaproteobacteria</taxon>
        <taxon>Hyphomicrobiales</taxon>
        <taxon>Aurantimonadaceae</taxon>
        <taxon>Plantimonas</taxon>
    </lineage>
</organism>
<feature type="transmembrane region" description="Helical" evidence="1">
    <location>
        <begin position="103"/>
        <end position="124"/>
    </location>
</feature>
<comment type="caution">
    <text evidence="4">The sequence shown here is derived from an EMBL/GenBank/DDBJ whole genome shotgun (WGS) entry which is preliminary data.</text>
</comment>
<dbReference type="InterPro" id="IPR050879">
    <property type="entry name" value="Acyltransferase_3"/>
</dbReference>